<dbReference type="Pfam" id="PF14054">
    <property type="entry name" value="DUF4249"/>
    <property type="match status" value="1"/>
</dbReference>
<reference evidence="2 3" key="1">
    <citation type="submission" date="2019-11" db="EMBL/GenBank/DDBJ databases">
        <authorList>
            <person name="Zheng R.K."/>
            <person name="Sun C.M."/>
        </authorList>
    </citation>
    <scope>NUCLEOTIDE SEQUENCE [LARGE SCALE GENOMIC DNA]</scope>
    <source>
        <strain evidence="2 3">WC007</strain>
    </source>
</reference>
<dbReference type="InterPro" id="IPR025345">
    <property type="entry name" value="DUF4249"/>
</dbReference>
<name>A0A6I6JZN1_9BACT</name>
<gene>
    <name evidence="2" type="ORF">GM418_19130</name>
</gene>
<dbReference type="RefSeq" id="WP_158868849.1">
    <property type="nucleotide sequence ID" value="NZ_CP046401.1"/>
</dbReference>
<sequence length="264" mass="29644">MKTIKILTFIFSLAILFTACQDVIDIDLDSVEPKLVIDAVINDSVVVKISKSTDYFEPGIYPPVSNAVVTVTENAGNLVQLEETNPGTYTEYQMGIEGREYTLEVEVDGEIYTGTVEMPYKVAIDSISIEPTPDYMEFSGGYLVNCHLNDPEGIENYYRLIVSRIEQQSEPDDILYVYDDAFVDGNEISMRWDDEQFFEQDTVIVELQTLAESTYDYYRTLSSLFESGMIGNANPSNPITNLSNDALGYFGAYTVSRDTVIISE</sequence>
<dbReference type="AlphaFoldDB" id="A0A6I6JZN1"/>
<dbReference type="PROSITE" id="PS51257">
    <property type="entry name" value="PROKAR_LIPOPROTEIN"/>
    <property type="match status" value="1"/>
</dbReference>
<evidence type="ECO:0000313" key="2">
    <source>
        <dbReference type="EMBL" id="QGY45707.1"/>
    </source>
</evidence>
<protein>
    <submittedName>
        <fullName evidence="2">DUF4249 family protein</fullName>
    </submittedName>
</protein>
<feature type="signal peptide" evidence="1">
    <location>
        <begin position="1"/>
        <end position="21"/>
    </location>
</feature>
<keyword evidence="3" id="KW-1185">Reference proteome</keyword>
<organism evidence="2 3">
    <name type="scientific">Maribellus comscasis</name>
    <dbReference type="NCBI Taxonomy" id="2681766"/>
    <lineage>
        <taxon>Bacteria</taxon>
        <taxon>Pseudomonadati</taxon>
        <taxon>Bacteroidota</taxon>
        <taxon>Bacteroidia</taxon>
        <taxon>Marinilabiliales</taxon>
        <taxon>Prolixibacteraceae</taxon>
        <taxon>Maribellus</taxon>
    </lineage>
</organism>
<accession>A0A6I6JZN1</accession>
<evidence type="ECO:0000313" key="3">
    <source>
        <dbReference type="Proteomes" id="UP000428260"/>
    </source>
</evidence>
<dbReference type="KEGG" id="mcos:GM418_19130"/>
<proteinExistence type="predicted"/>
<keyword evidence="1" id="KW-0732">Signal</keyword>
<dbReference type="EMBL" id="CP046401">
    <property type="protein sequence ID" value="QGY45707.1"/>
    <property type="molecule type" value="Genomic_DNA"/>
</dbReference>
<dbReference type="Proteomes" id="UP000428260">
    <property type="component" value="Chromosome"/>
</dbReference>
<evidence type="ECO:0000256" key="1">
    <source>
        <dbReference type="SAM" id="SignalP"/>
    </source>
</evidence>
<feature type="chain" id="PRO_5026327714" evidence="1">
    <location>
        <begin position="22"/>
        <end position="264"/>
    </location>
</feature>